<dbReference type="InterPro" id="IPR008271">
    <property type="entry name" value="Ser/Thr_kinase_AS"/>
</dbReference>
<evidence type="ECO:0000313" key="8">
    <source>
        <dbReference type="EMBL" id="KIM81748.1"/>
    </source>
</evidence>
<dbReference type="STRING" id="765440.A0A0C3B687"/>
<accession>A0A0C3B687</accession>
<dbReference type="OrthoDB" id="68483at2759"/>
<keyword evidence="2" id="KW-0808">Transferase</keyword>
<evidence type="ECO:0000256" key="1">
    <source>
        <dbReference type="ARBA" id="ARBA00022527"/>
    </source>
</evidence>
<dbReference type="PROSITE" id="PS00108">
    <property type="entry name" value="PROTEIN_KINASE_ST"/>
    <property type="match status" value="1"/>
</dbReference>
<dbReference type="InterPro" id="IPR011009">
    <property type="entry name" value="Kinase-like_dom_sf"/>
</dbReference>
<protein>
    <recommendedName>
        <fullName evidence="7">Protein kinase domain-containing protein</fullName>
    </recommendedName>
</protein>
<dbReference type="GO" id="GO:0005524">
    <property type="term" value="F:ATP binding"/>
    <property type="evidence" value="ECO:0007669"/>
    <property type="project" value="UniProtKB-KW"/>
</dbReference>
<keyword evidence="3" id="KW-0547">Nucleotide-binding</keyword>
<evidence type="ECO:0000256" key="3">
    <source>
        <dbReference type="ARBA" id="ARBA00022741"/>
    </source>
</evidence>
<dbReference type="EMBL" id="KN832997">
    <property type="protein sequence ID" value="KIM81748.1"/>
    <property type="molecule type" value="Genomic_DNA"/>
</dbReference>
<evidence type="ECO:0000256" key="2">
    <source>
        <dbReference type="ARBA" id="ARBA00022679"/>
    </source>
</evidence>
<evidence type="ECO:0000256" key="5">
    <source>
        <dbReference type="ARBA" id="ARBA00022840"/>
    </source>
</evidence>
<dbReference type="Gene3D" id="1.10.510.10">
    <property type="entry name" value="Transferase(Phosphotransferase) domain 1"/>
    <property type="match status" value="1"/>
</dbReference>
<dbReference type="AlphaFoldDB" id="A0A0C3B687"/>
<dbReference type="InParanoid" id="A0A0C3B687"/>
<keyword evidence="9" id="KW-1185">Reference proteome</keyword>
<dbReference type="SMART" id="SM00220">
    <property type="entry name" value="S_TKc"/>
    <property type="match status" value="1"/>
</dbReference>
<dbReference type="Gene3D" id="3.30.200.20">
    <property type="entry name" value="Phosphorylase Kinase, domain 1"/>
    <property type="match status" value="1"/>
</dbReference>
<organism evidence="8 9">
    <name type="scientific">Piloderma croceum (strain F 1598)</name>
    <dbReference type="NCBI Taxonomy" id="765440"/>
    <lineage>
        <taxon>Eukaryota</taxon>
        <taxon>Fungi</taxon>
        <taxon>Dikarya</taxon>
        <taxon>Basidiomycota</taxon>
        <taxon>Agaricomycotina</taxon>
        <taxon>Agaricomycetes</taxon>
        <taxon>Agaricomycetidae</taxon>
        <taxon>Atheliales</taxon>
        <taxon>Atheliaceae</taxon>
        <taxon>Piloderma</taxon>
    </lineage>
</organism>
<dbReference type="PANTHER" id="PTHR24351">
    <property type="entry name" value="RIBOSOMAL PROTEIN S6 KINASE"/>
    <property type="match status" value="1"/>
</dbReference>
<evidence type="ECO:0000256" key="6">
    <source>
        <dbReference type="SAM" id="MobiDB-lite"/>
    </source>
</evidence>
<keyword evidence="1" id="KW-0723">Serine/threonine-protein kinase</keyword>
<feature type="region of interest" description="Disordered" evidence="6">
    <location>
        <begin position="760"/>
        <end position="804"/>
    </location>
</feature>
<gene>
    <name evidence="8" type="ORF">PILCRDRAFT_821098</name>
</gene>
<evidence type="ECO:0000259" key="7">
    <source>
        <dbReference type="PROSITE" id="PS50011"/>
    </source>
</evidence>
<dbReference type="SUPFAM" id="SSF56112">
    <property type="entry name" value="Protein kinase-like (PK-like)"/>
    <property type="match status" value="1"/>
</dbReference>
<proteinExistence type="predicted"/>
<keyword evidence="5" id="KW-0067">ATP-binding</keyword>
<sequence>MSSVIQRDGSGGQRTTSFFAPPSTSLSTVVGFSGTNSPTRRLEFDKLDTSPFSECFSSWFDDEEADLYSTRYPPSPYAFPPTPKTRVVDPDLSYDVKVCFTNVRDWDNQIDEIMVLSPKHKTRLPSITDQSRVPHDRKITICVSDFASLHPLKSNPEAEMTLCRKRDTNRLYVLRSVRLVLDSEQPRSKHSLLKMVHRLRSPFLSILHWSFEDQGRMHFVMDFYPGGNLLTHLKRSGTFHPDRAHFYACEILEGLTTLHEASIVHCDLKPENVMMDADGHIVLTGFERAKVLGSGSNIHIQRTAIPCSTKEYQAPEIHLGWVHDFSVDCWAFGILLYVMLFGRHPFVDHGEFKNQDILRNNIVRGSTPYQPLQPIGIVARDLIAKCLERNPIVRFNIGDIKTHSYFTGVNWTSVASKRVTVPWVPELDRNRVDLRYSDVPSKAMRETSAAQPLNEPQARALDSLKTLRTQDDNDANITTRLPRSDADEHIIGTSRPTAHVQEALGIFQPPPTQIIPRGSGTRSTYLAAVAEADEDELDEPRKAIGGIDFKDRLEEQLREQVAKNRASFWDTLSDDQSLSSRHSLDFKDALGLSAPQSHKLRKPQSSALVDRIASTISISTIVRKEQIMNKLRKRVQIVSSPVMILPQDSPALNLPTGIIQTGHGIGFTYSLGPATLSKASLCTTTPRTCHGLSLKGFPKLVRKMKRRVGSELASPASLETDDDWETEAIMKEIYGSTWSLGMSAVNLSQPLAYATASSPLSSTLSPCSQLPDTPEFADADEAIAGDPDTTLRLVSPPSSLPHCD</sequence>
<feature type="compositionally biased region" description="Low complexity" evidence="6">
    <location>
        <begin position="760"/>
        <end position="771"/>
    </location>
</feature>
<dbReference type="PROSITE" id="PS50011">
    <property type="entry name" value="PROTEIN_KINASE_DOM"/>
    <property type="match status" value="1"/>
</dbReference>
<reference evidence="9" key="2">
    <citation type="submission" date="2015-01" db="EMBL/GenBank/DDBJ databases">
        <title>Evolutionary Origins and Diversification of the Mycorrhizal Mutualists.</title>
        <authorList>
            <consortium name="DOE Joint Genome Institute"/>
            <consortium name="Mycorrhizal Genomics Consortium"/>
            <person name="Kohler A."/>
            <person name="Kuo A."/>
            <person name="Nagy L.G."/>
            <person name="Floudas D."/>
            <person name="Copeland A."/>
            <person name="Barry K.W."/>
            <person name="Cichocki N."/>
            <person name="Veneault-Fourrey C."/>
            <person name="LaButti K."/>
            <person name="Lindquist E.A."/>
            <person name="Lipzen A."/>
            <person name="Lundell T."/>
            <person name="Morin E."/>
            <person name="Murat C."/>
            <person name="Riley R."/>
            <person name="Ohm R."/>
            <person name="Sun H."/>
            <person name="Tunlid A."/>
            <person name="Henrissat B."/>
            <person name="Grigoriev I.V."/>
            <person name="Hibbett D.S."/>
            <person name="Martin F."/>
        </authorList>
    </citation>
    <scope>NUCLEOTIDE SEQUENCE [LARGE SCALE GENOMIC DNA]</scope>
    <source>
        <strain evidence="9">F 1598</strain>
    </source>
</reference>
<name>A0A0C3B687_PILCF</name>
<dbReference type="GO" id="GO:0004674">
    <property type="term" value="F:protein serine/threonine kinase activity"/>
    <property type="evidence" value="ECO:0007669"/>
    <property type="project" value="UniProtKB-KW"/>
</dbReference>
<dbReference type="InterPro" id="IPR000719">
    <property type="entry name" value="Prot_kinase_dom"/>
</dbReference>
<reference evidence="8 9" key="1">
    <citation type="submission" date="2014-04" db="EMBL/GenBank/DDBJ databases">
        <authorList>
            <consortium name="DOE Joint Genome Institute"/>
            <person name="Kuo A."/>
            <person name="Tarkka M."/>
            <person name="Buscot F."/>
            <person name="Kohler A."/>
            <person name="Nagy L.G."/>
            <person name="Floudas D."/>
            <person name="Copeland A."/>
            <person name="Barry K.W."/>
            <person name="Cichocki N."/>
            <person name="Veneault-Fourrey C."/>
            <person name="LaButti K."/>
            <person name="Lindquist E.A."/>
            <person name="Lipzen A."/>
            <person name="Lundell T."/>
            <person name="Morin E."/>
            <person name="Murat C."/>
            <person name="Sun H."/>
            <person name="Tunlid A."/>
            <person name="Henrissat B."/>
            <person name="Grigoriev I.V."/>
            <person name="Hibbett D.S."/>
            <person name="Martin F."/>
            <person name="Nordberg H.P."/>
            <person name="Cantor M.N."/>
            <person name="Hua S.X."/>
        </authorList>
    </citation>
    <scope>NUCLEOTIDE SEQUENCE [LARGE SCALE GENOMIC DNA]</scope>
    <source>
        <strain evidence="8 9">F 1598</strain>
    </source>
</reference>
<dbReference type="HOGENOM" id="CLU_016777_0_0_1"/>
<feature type="region of interest" description="Disordered" evidence="6">
    <location>
        <begin position="1"/>
        <end position="20"/>
    </location>
</feature>
<evidence type="ECO:0000313" key="9">
    <source>
        <dbReference type="Proteomes" id="UP000054166"/>
    </source>
</evidence>
<dbReference type="Proteomes" id="UP000054166">
    <property type="component" value="Unassembled WGS sequence"/>
</dbReference>
<feature type="domain" description="Protein kinase" evidence="7">
    <location>
        <begin position="146"/>
        <end position="406"/>
    </location>
</feature>
<dbReference type="Pfam" id="PF00069">
    <property type="entry name" value="Pkinase"/>
    <property type="match status" value="1"/>
</dbReference>
<evidence type="ECO:0000256" key="4">
    <source>
        <dbReference type="ARBA" id="ARBA00022777"/>
    </source>
</evidence>
<keyword evidence="4" id="KW-0418">Kinase</keyword>